<dbReference type="EMBL" id="GBXM01062625">
    <property type="protein sequence ID" value="JAH45952.1"/>
    <property type="molecule type" value="Transcribed_RNA"/>
</dbReference>
<feature type="transmembrane region" description="Helical" evidence="1">
    <location>
        <begin position="20"/>
        <end position="41"/>
    </location>
</feature>
<dbReference type="AlphaFoldDB" id="A0A0E9SXG9"/>
<proteinExistence type="predicted"/>
<sequence>MSDLLPILLVIRLRPSPDSAILFVTFNSLFMLATDNVLTYLKKYCIL</sequence>
<evidence type="ECO:0000313" key="2">
    <source>
        <dbReference type="EMBL" id="JAH45952.1"/>
    </source>
</evidence>
<organism evidence="2">
    <name type="scientific">Anguilla anguilla</name>
    <name type="common">European freshwater eel</name>
    <name type="synonym">Muraena anguilla</name>
    <dbReference type="NCBI Taxonomy" id="7936"/>
    <lineage>
        <taxon>Eukaryota</taxon>
        <taxon>Metazoa</taxon>
        <taxon>Chordata</taxon>
        <taxon>Craniata</taxon>
        <taxon>Vertebrata</taxon>
        <taxon>Euteleostomi</taxon>
        <taxon>Actinopterygii</taxon>
        <taxon>Neopterygii</taxon>
        <taxon>Teleostei</taxon>
        <taxon>Anguilliformes</taxon>
        <taxon>Anguillidae</taxon>
        <taxon>Anguilla</taxon>
    </lineage>
</organism>
<keyword evidence="1" id="KW-0812">Transmembrane</keyword>
<reference evidence="2" key="1">
    <citation type="submission" date="2014-11" db="EMBL/GenBank/DDBJ databases">
        <authorList>
            <person name="Amaro Gonzalez C."/>
        </authorList>
    </citation>
    <scope>NUCLEOTIDE SEQUENCE</scope>
</reference>
<protein>
    <submittedName>
        <fullName evidence="2">Uncharacterized protein</fullName>
    </submittedName>
</protein>
<evidence type="ECO:0000256" key="1">
    <source>
        <dbReference type="SAM" id="Phobius"/>
    </source>
</evidence>
<reference evidence="2" key="2">
    <citation type="journal article" date="2015" name="Fish Shellfish Immunol.">
        <title>Early steps in the European eel (Anguilla anguilla)-Vibrio vulnificus interaction in the gills: Role of the RtxA13 toxin.</title>
        <authorList>
            <person name="Callol A."/>
            <person name="Pajuelo D."/>
            <person name="Ebbesson L."/>
            <person name="Teles M."/>
            <person name="MacKenzie S."/>
            <person name="Amaro C."/>
        </authorList>
    </citation>
    <scope>NUCLEOTIDE SEQUENCE</scope>
</reference>
<keyword evidence="1" id="KW-0472">Membrane</keyword>
<keyword evidence="1" id="KW-1133">Transmembrane helix</keyword>
<name>A0A0E9SXG9_ANGAN</name>
<accession>A0A0E9SXG9</accession>